<accession>A0A225DEV2</accession>
<dbReference type="EMBL" id="NIDE01000019">
    <property type="protein sequence ID" value="OWK34915.1"/>
    <property type="molecule type" value="Genomic_DNA"/>
</dbReference>
<protein>
    <submittedName>
        <fullName evidence="1">Uncharacterized protein</fullName>
    </submittedName>
</protein>
<name>A0A225DEV2_9BACT</name>
<gene>
    <name evidence="1" type="ORF">FRUB_09757</name>
</gene>
<dbReference type="RefSeq" id="WP_088260138.1">
    <property type="nucleotide sequence ID" value="NZ_NIDE01000019.1"/>
</dbReference>
<evidence type="ECO:0000313" key="1">
    <source>
        <dbReference type="EMBL" id="OWK34915.1"/>
    </source>
</evidence>
<organism evidence="1 2">
    <name type="scientific">Fimbriiglobus ruber</name>
    <dbReference type="NCBI Taxonomy" id="1908690"/>
    <lineage>
        <taxon>Bacteria</taxon>
        <taxon>Pseudomonadati</taxon>
        <taxon>Planctomycetota</taxon>
        <taxon>Planctomycetia</taxon>
        <taxon>Gemmatales</taxon>
        <taxon>Gemmataceae</taxon>
        <taxon>Fimbriiglobus</taxon>
    </lineage>
</organism>
<proteinExistence type="predicted"/>
<keyword evidence="2" id="KW-1185">Reference proteome</keyword>
<comment type="caution">
    <text evidence="1">The sequence shown here is derived from an EMBL/GenBank/DDBJ whole genome shotgun (WGS) entry which is preliminary data.</text>
</comment>
<dbReference type="Gene3D" id="6.10.10.120">
    <property type="entry name" value="Antitoxin ParD1-like"/>
    <property type="match status" value="1"/>
</dbReference>
<dbReference type="Proteomes" id="UP000214646">
    <property type="component" value="Unassembled WGS sequence"/>
</dbReference>
<reference evidence="2" key="1">
    <citation type="submission" date="2017-06" db="EMBL/GenBank/DDBJ databases">
        <title>Genome analysis of Fimbriiglobus ruber SP5, the first member of the order Planctomycetales with confirmed chitinolytic capability.</title>
        <authorList>
            <person name="Ravin N.V."/>
            <person name="Rakitin A.L."/>
            <person name="Ivanova A.A."/>
            <person name="Beletsky A.V."/>
            <person name="Kulichevskaya I.S."/>
            <person name="Mardanov A.V."/>
            <person name="Dedysh S.N."/>
        </authorList>
    </citation>
    <scope>NUCLEOTIDE SEQUENCE [LARGE SCALE GENOMIC DNA]</scope>
    <source>
        <strain evidence="2">SP5</strain>
    </source>
</reference>
<dbReference type="InterPro" id="IPR038296">
    <property type="entry name" value="ParD_sf"/>
</dbReference>
<dbReference type="OrthoDB" id="517705at2"/>
<dbReference type="AlphaFoldDB" id="A0A225DEV2"/>
<evidence type="ECO:0000313" key="2">
    <source>
        <dbReference type="Proteomes" id="UP000214646"/>
    </source>
</evidence>
<sequence>MFQSTRELARTVLRLLDEREQESRVKLKWLCGEIRKGLDSGPATPLDLEEIKRLGRERMHAVNGTPP</sequence>